<name>A0A1X2H8G5_SYNRA</name>
<keyword evidence="1" id="KW-0811">Translocation</keyword>
<dbReference type="AlphaFoldDB" id="A0A1X2H8G5"/>
<organism evidence="3 4">
    <name type="scientific">Syncephalastrum racemosum</name>
    <name type="common">Filamentous fungus</name>
    <dbReference type="NCBI Taxonomy" id="13706"/>
    <lineage>
        <taxon>Eukaryota</taxon>
        <taxon>Fungi</taxon>
        <taxon>Fungi incertae sedis</taxon>
        <taxon>Mucoromycota</taxon>
        <taxon>Mucoromycotina</taxon>
        <taxon>Mucoromycetes</taxon>
        <taxon>Mucorales</taxon>
        <taxon>Syncephalastraceae</taxon>
        <taxon>Syncephalastrum</taxon>
    </lineage>
</organism>
<dbReference type="PROSITE" id="PS50969">
    <property type="entry name" value="FCP1"/>
    <property type="match status" value="1"/>
</dbReference>
<dbReference type="GO" id="GO:0005744">
    <property type="term" value="C:TIM23 mitochondrial import inner membrane translocase complex"/>
    <property type="evidence" value="ECO:0007669"/>
    <property type="project" value="UniProtKB-UniRule"/>
</dbReference>
<proteinExistence type="inferred from homology"/>
<evidence type="ECO:0000259" key="2">
    <source>
        <dbReference type="PROSITE" id="PS50969"/>
    </source>
</evidence>
<dbReference type="SMART" id="SM00577">
    <property type="entry name" value="CPDc"/>
    <property type="match status" value="1"/>
</dbReference>
<dbReference type="InterPro" id="IPR036412">
    <property type="entry name" value="HAD-like_sf"/>
</dbReference>
<dbReference type="Gene3D" id="3.40.50.1000">
    <property type="entry name" value="HAD superfamily/HAD-like"/>
    <property type="match status" value="1"/>
</dbReference>
<dbReference type="InterPro" id="IPR023214">
    <property type="entry name" value="HAD_sf"/>
</dbReference>
<dbReference type="InterPro" id="IPR004274">
    <property type="entry name" value="FCP1_dom"/>
</dbReference>
<dbReference type="SUPFAM" id="SSF56784">
    <property type="entry name" value="HAD-like"/>
    <property type="match status" value="1"/>
</dbReference>
<comment type="function">
    <text evidence="1">Essential component of the TIM23 complex, a complex that mediates the translocation of transit peptide-containing proteins across the mitochondrial inner membrane.</text>
</comment>
<comment type="similarity">
    <text evidence="1">Belongs to the TIM50 family.</text>
</comment>
<keyword evidence="1" id="KW-0653">Protein transport</keyword>
<dbReference type="InterPro" id="IPR050365">
    <property type="entry name" value="TIM50"/>
</dbReference>
<keyword evidence="1" id="KW-0809">Transit peptide</keyword>
<keyword evidence="1" id="KW-0496">Mitochondrion</keyword>
<comment type="subcellular location">
    <subcellularLocation>
        <location evidence="1">Mitochondrion inner membrane</location>
        <topology evidence="1">Single-pass membrane protein</topology>
    </subcellularLocation>
</comment>
<feature type="domain" description="FCP1 homology" evidence="2">
    <location>
        <begin position="34"/>
        <end position="201"/>
    </location>
</feature>
<reference evidence="3 4" key="1">
    <citation type="submission" date="2016-07" db="EMBL/GenBank/DDBJ databases">
        <title>Pervasive Adenine N6-methylation of Active Genes in Fungi.</title>
        <authorList>
            <consortium name="DOE Joint Genome Institute"/>
            <person name="Mondo S.J."/>
            <person name="Dannebaum R.O."/>
            <person name="Kuo R.C."/>
            <person name="Labutti K."/>
            <person name="Haridas S."/>
            <person name="Kuo A."/>
            <person name="Salamov A."/>
            <person name="Ahrendt S.R."/>
            <person name="Lipzen A."/>
            <person name="Sullivan W."/>
            <person name="Andreopoulos W.B."/>
            <person name="Clum A."/>
            <person name="Lindquist E."/>
            <person name="Daum C."/>
            <person name="Ramamoorthy G.K."/>
            <person name="Gryganskyi A."/>
            <person name="Culley D."/>
            <person name="Magnuson J.K."/>
            <person name="James T.Y."/>
            <person name="O'Malley M.A."/>
            <person name="Stajich J.E."/>
            <person name="Spatafora J.W."/>
            <person name="Visel A."/>
            <person name="Grigoriev I.V."/>
        </authorList>
    </citation>
    <scope>NUCLEOTIDE SEQUENCE [LARGE SCALE GENOMIC DNA]</scope>
    <source>
        <strain evidence="3 4">NRRL 2496</strain>
    </source>
</reference>
<keyword evidence="1" id="KW-0813">Transport</keyword>
<gene>
    <name evidence="3" type="ORF">BCR43DRAFT_334416</name>
</gene>
<accession>A0A1X2H8G5</accession>
<dbReference type="PANTHER" id="PTHR12210">
    <property type="entry name" value="DULLARD PROTEIN PHOSPHATASE"/>
    <property type="match status" value="1"/>
</dbReference>
<evidence type="ECO:0000256" key="1">
    <source>
        <dbReference type="RuleBase" id="RU365079"/>
    </source>
</evidence>
<evidence type="ECO:0000313" key="3">
    <source>
        <dbReference type="EMBL" id="ORY94821.1"/>
    </source>
</evidence>
<dbReference type="Pfam" id="PF03031">
    <property type="entry name" value="NIF"/>
    <property type="match status" value="1"/>
</dbReference>
<keyword evidence="4" id="KW-1185">Reference proteome</keyword>
<dbReference type="CDD" id="cd07521">
    <property type="entry name" value="HAD_FCP1-like"/>
    <property type="match status" value="1"/>
</dbReference>
<dbReference type="InParanoid" id="A0A1X2H8G5"/>
<dbReference type="GO" id="GO:0015031">
    <property type="term" value="P:protein transport"/>
    <property type="evidence" value="ECO:0007669"/>
    <property type="project" value="UniProtKB-KW"/>
</dbReference>
<dbReference type="OrthoDB" id="277011at2759"/>
<dbReference type="STRING" id="13706.A0A1X2H8G5"/>
<dbReference type="OMA" id="FIRTWIN"/>
<evidence type="ECO:0000313" key="4">
    <source>
        <dbReference type="Proteomes" id="UP000242180"/>
    </source>
</evidence>
<dbReference type="EMBL" id="MCGN01000007">
    <property type="protein sequence ID" value="ORY94821.1"/>
    <property type="molecule type" value="Genomic_DNA"/>
</dbReference>
<sequence>MSNDECSTLDNIRERWWPSVRSRLKGMPRHLPKQKDTRPTLVLDVDETLLHTFMRQNKIPNDPDYVVYDENNEHILMAGMLRPGVSEFLQWAAQHFELVMWTAGDDQYARLAVELLDPERTLFEHILTRRVCIDLHFTMPHEVLHVKDLCALGRDLSRTFMVDNNPHTAALNLSNLIPIKPYLGDGDDRELIQLRAFLNSMLARVEYCDVRLILHREFDLKRELRERVCNWRKSAKKGALQEQ</sequence>
<comment type="subunit">
    <text evidence="1">Component of the TIM23 complex.</text>
</comment>
<dbReference type="Proteomes" id="UP000242180">
    <property type="component" value="Unassembled WGS sequence"/>
</dbReference>
<protein>
    <recommendedName>
        <fullName evidence="1">Mitochondrial import inner membrane translocase subunit TIM50</fullName>
    </recommendedName>
</protein>
<comment type="caution">
    <text evidence="3">The sequence shown here is derived from an EMBL/GenBank/DDBJ whole genome shotgun (WGS) entry which is preliminary data.</text>
</comment>